<accession>A0A1I0HY43</accession>
<dbReference type="PANTHER" id="PTHR43808">
    <property type="entry name" value="ACETYLORNITHINE DEACETYLASE"/>
    <property type="match status" value="1"/>
</dbReference>
<evidence type="ECO:0000313" key="2">
    <source>
        <dbReference type="Proteomes" id="UP000199095"/>
    </source>
</evidence>
<dbReference type="InterPro" id="IPR012166">
    <property type="entry name" value="Uncharacterised_RocB"/>
</dbReference>
<dbReference type="InterPro" id="IPR050072">
    <property type="entry name" value="Peptidase_M20A"/>
</dbReference>
<evidence type="ECO:0000313" key="1">
    <source>
        <dbReference type="EMBL" id="SET88138.1"/>
    </source>
</evidence>
<sequence>MNKWQTKDELVELLCSLVDYPSITGTDAEIAIIQYIEHLLSERSYFKENPEHLSLDPLDDGRQLLSALVKADKTTQETVVLVSHIDVVDVEDYGPFINLAFRPKELTTELLKNLGHLPNDAQKDLQSGEWLFGRGTMDMKAGLTLQLSMLERAMNGQFPGNLLLLVVPDEEVNSSGMLASLPVLNRWKENEDLTYLACLNSEPVFRKHPGDENYYMYMGSIGKVLPGFYCYGKETHVGEPFNGLNANVMISYLNQELELQEDFIEQAGEETTPPPVSLMNRDLKEEYSVQTPISAISMYNILFMKQSIQEITNKLVQASNRAKIRIEEHHRKKVKAFMERARISFDSTIDVKVMLYEDLYKEAAKRHGEQEVQRRQNLLITNREEGDRDFSTLLVQDLAYLCKDLAPMIVLFYSPPFYPSVSSKNHPQVQDVLGFVQKSLKDTAEIDIELVEFFPGLSDLSFIGPMTSEQKTGLLKQNMPIDKKGYTFDHDALHAVTMPIINIGPLGKDAHQWTERLELTYSFEILPNVLHQALVRLFQPNE</sequence>
<dbReference type="SUPFAM" id="SSF53187">
    <property type="entry name" value="Zn-dependent exopeptidases"/>
    <property type="match status" value="1"/>
</dbReference>
<dbReference type="Gene3D" id="3.40.630.10">
    <property type="entry name" value="Zn peptidases"/>
    <property type="match status" value="1"/>
</dbReference>
<dbReference type="GO" id="GO:0016787">
    <property type="term" value="F:hydrolase activity"/>
    <property type="evidence" value="ECO:0007669"/>
    <property type="project" value="InterPro"/>
</dbReference>
<name>A0A1I0HY43_9BACI</name>
<dbReference type="EMBL" id="FOHJ01000010">
    <property type="protein sequence ID" value="SET88138.1"/>
    <property type="molecule type" value="Genomic_DNA"/>
</dbReference>
<dbReference type="PIRSF" id="PIRSF010386">
    <property type="entry name" value="RocB"/>
    <property type="match status" value="1"/>
</dbReference>
<dbReference type="AlphaFoldDB" id="A0A1I0HY43"/>
<keyword evidence="2" id="KW-1185">Reference proteome</keyword>
<gene>
    <name evidence="1" type="ORF">SAMN05421676_1108</name>
</gene>
<dbReference type="RefSeq" id="WP_093136582.1">
    <property type="nucleotide sequence ID" value="NZ_FOHJ01000010.1"/>
</dbReference>
<dbReference type="Pfam" id="PF01546">
    <property type="entry name" value="Peptidase_M20"/>
    <property type="match status" value="1"/>
</dbReference>
<dbReference type="Proteomes" id="UP000199095">
    <property type="component" value="Unassembled WGS sequence"/>
</dbReference>
<proteinExistence type="predicted"/>
<dbReference type="PANTHER" id="PTHR43808:SF27">
    <property type="entry name" value="PROTEIN ROCB"/>
    <property type="match status" value="1"/>
</dbReference>
<dbReference type="STRING" id="237682.SAMN05421676_1108"/>
<dbReference type="OrthoDB" id="9815360at2"/>
<reference evidence="2" key="1">
    <citation type="submission" date="2016-10" db="EMBL/GenBank/DDBJ databases">
        <authorList>
            <person name="Varghese N."/>
            <person name="Submissions S."/>
        </authorList>
    </citation>
    <scope>NUCLEOTIDE SEQUENCE [LARGE SCALE GENOMIC DNA]</scope>
    <source>
        <strain evidence="2">CGMCC 1.3566</strain>
    </source>
</reference>
<organism evidence="1 2">
    <name type="scientific">Salinibacillus kushneri</name>
    <dbReference type="NCBI Taxonomy" id="237682"/>
    <lineage>
        <taxon>Bacteria</taxon>
        <taxon>Bacillati</taxon>
        <taxon>Bacillota</taxon>
        <taxon>Bacilli</taxon>
        <taxon>Bacillales</taxon>
        <taxon>Bacillaceae</taxon>
        <taxon>Salinibacillus</taxon>
    </lineage>
</organism>
<dbReference type="InterPro" id="IPR002933">
    <property type="entry name" value="Peptidase_M20"/>
</dbReference>
<protein>
    <submittedName>
        <fullName evidence="1">Arginine utilization protein RocB</fullName>
    </submittedName>
</protein>